<evidence type="ECO:0000313" key="5">
    <source>
        <dbReference type="EMBL" id="CAH3025413.1"/>
    </source>
</evidence>
<organism evidence="5 6">
    <name type="scientific">Porites evermanni</name>
    <dbReference type="NCBI Taxonomy" id="104178"/>
    <lineage>
        <taxon>Eukaryota</taxon>
        <taxon>Metazoa</taxon>
        <taxon>Cnidaria</taxon>
        <taxon>Anthozoa</taxon>
        <taxon>Hexacorallia</taxon>
        <taxon>Scleractinia</taxon>
        <taxon>Fungiina</taxon>
        <taxon>Poritidae</taxon>
        <taxon>Porites</taxon>
    </lineage>
</organism>
<evidence type="ECO:0000256" key="2">
    <source>
        <dbReference type="ARBA" id="ARBA00023157"/>
    </source>
</evidence>
<dbReference type="PROSITE" id="PS01180">
    <property type="entry name" value="CUB"/>
    <property type="match status" value="1"/>
</dbReference>
<feature type="non-terminal residue" evidence="5">
    <location>
        <position position="245"/>
    </location>
</feature>
<keyword evidence="1" id="KW-0677">Repeat</keyword>
<dbReference type="Gene3D" id="2.60.120.290">
    <property type="entry name" value="Spermadhesin, CUB domain"/>
    <property type="match status" value="1"/>
</dbReference>
<name>A0ABN8M9D6_9CNID</name>
<dbReference type="Pfam" id="PF00431">
    <property type="entry name" value="CUB"/>
    <property type="match status" value="1"/>
</dbReference>
<dbReference type="PANTHER" id="PTHR24251:SF30">
    <property type="entry name" value="MEMBRANE FRIZZLED-RELATED PROTEIN"/>
    <property type="match status" value="1"/>
</dbReference>
<dbReference type="InterPro" id="IPR035914">
    <property type="entry name" value="Sperma_CUB_dom_sf"/>
</dbReference>
<gene>
    <name evidence="5" type="ORF">PEVE_00026023</name>
</gene>
<protein>
    <recommendedName>
        <fullName evidence="4">CUB domain-containing protein</fullName>
    </recommendedName>
</protein>
<reference evidence="5 6" key="1">
    <citation type="submission" date="2022-05" db="EMBL/GenBank/DDBJ databases">
        <authorList>
            <consortium name="Genoscope - CEA"/>
            <person name="William W."/>
        </authorList>
    </citation>
    <scope>NUCLEOTIDE SEQUENCE [LARGE SCALE GENOMIC DNA]</scope>
</reference>
<keyword evidence="2 3" id="KW-1015">Disulfide bond</keyword>
<keyword evidence="6" id="KW-1185">Reference proteome</keyword>
<evidence type="ECO:0000313" key="6">
    <source>
        <dbReference type="Proteomes" id="UP001159427"/>
    </source>
</evidence>
<dbReference type="Proteomes" id="UP001159427">
    <property type="component" value="Unassembled WGS sequence"/>
</dbReference>
<dbReference type="SUPFAM" id="SSF49854">
    <property type="entry name" value="Spermadhesin, CUB domain"/>
    <property type="match status" value="1"/>
</dbReference>
<evidence type="ECO:0000259" key="4">
    <source>
        <dbReference type="PROSITE" id="PS01180"/>
    </source>
</evidence>
<dbReference type="SMART" id="SM00042">
    <property type="entry name" value="CUB"/>
    <property type="match status" value="1"/>
</dbReference>
<accession>A0ABN8M9D6</accession>
<proteinExistence type="predicted"/>
<dbReference type="EMBL" id="CALNXI010000351">
    <property type="protein sequence ID" value="CAH3025413.1"/>
    <property type="molecule type" value="Genomic_DNA"/>
</dbReference>
<comment type="caution">
    <text evidence="3">Lacks conserved residue(s) required for the propagation of feature annotation.</text>
</comment>
<feature type="domain" description="CUB" evidence="4">
    <location>
        <begin position="65"/>
        <end position="238"/>
    </location>
</feature>
<evidence type="ECO:0000256" key="3">
    <source>
        <dbReference type="PROSITE-ProRule" id="PRU00059"/>
    </source>
</evidence>
<dbReference type="CDD" id="cd00041">
    <property type="entry name" value="CUB"/>
    <property type="match status" value="1"/>
</dbReference>
<dbReference type="PANTHER" id="PTHR24251">
    <property type="entry name" value="OVOCHYMASE-RELATED"/>
    <property type="match status" value="1"/>
</dbReference>
<sequence length="245" mass="27448">MRRCAKLRSTLFSRRGSCSSSRKYPVILFICSQLQHFLPNKMFRTNGILLVTTFLCFSGVISATCRSNYSDLEDTLQSPRDSTGNYPANQSCTYDVRVPAGKRIILAFKSFDILGSMPHCPQDSLEIIVGYLLADNSLICRAVTKVSSCRVHTASRWGIKQSDFFCWHKISNPPSSQENLLKCTKTCGNLKRSLGKFCSRSNLSMPDNIYTYDNCLTLVFISDGSCEGLGFQAEYTTTDNNVTRL</sequence>
<dbReference type="InterPro" id="IPR000859">
    <property type="entry name" value="CUB_dom"/>
</dbReference>
<comment type="caution">
    <text evidence="5">The sequence shown here is derived from an EMBL/GenBank/DDBJ whole genome shotgun (WGS) entry which is preliminary data.</text>
</comment>
<evidence type="ECO:0000256" key="1">
    <source>
        <dbReference type="ARBA" id="ARBA00022737"/>
    </source>
</evidence>
<feature type="disulfide bond" evidence="3">
    <location>
        <begin position="65"/>
        <end position="92"/>
    </location>
</feature>